<dbReference type="InterPro" id="IPR023395">
    <property type="entry name" value="MCP_dom_sf"/>
</dbReference>
<protein>
    <recommendedName>
        <fullName evidence="13">Mitochondrial carrier</fullName>
    </recommendedName>
</protein>
<feature type="repeat" description="Solcar" evidence="9">
    <location>
        <begin position="128"/>
        <end position="224"/>
    </location>
</feature>
<evidence type="ECO:0000256" key="3">
    <source>
        <dbReference type="ARBA" id="ARBA00022448"/>
    </source>
</evidence>
<keyword evidence="6" id="KW-1133">Transmembrane helix</keyword>
<gene>
    <name evidence="11" type="ORF">HK100_012436</name>
</gene>
<evidence type="ECO:0000256" key="6">
    <source>
        <dbReference type="ARBA" id="ARBA00022989"/>
    </source>
</evidence>
<keyword evidence="5" id="KW-0677">Repeat</keyword>
<dbReference type="PANTHER" id="PTHR45624:SF31">
    <property type="entry name" value="MITOCHONDRIAL ORNITHINE TRANSPORTER 1"/>
    <property type="match status" value="1"/>
</dbReference>
<dbReference type="GO" id="GO:0000064">
    <property type="term" value="F:L-ornithine transmembrane transporter activity"/>
    <property type="evidence" value="ECO:0007669"/>
    <property type="project" value="TreeGrafter"/>
</dbReference>
<evidence type="ECO:0000256" key="5">
    <source>
        <dbReference type="ARBA" id="ARBA00022737"/>
    </source>
</evidence>
<dbReference type="Proteomes" id="UP001211907">
    <property type="component" value="Unassembled WGS sequence"/>
</dbReference>
<dbReference type="GO" id="GO:0031966">
    <property type="term" value="C:mitochondrial membrane"/>
    <property type="evidence" value="ECO:0007669"/>
    <property type="project" value="UniProtKB-SubCell"/>
</dbReference>
<keyword evidence="8 9" id="KW-0472">Membrane</keyword>
<evidence type="ECO:0000256" key="8">
    <source>
        <dbReference type="ARBA" id="ARBA00023136"/>
    </source>
</evidence>
<dbReference type="Pfam" id="PF00153">
    <property type="entry name" value="Mito_carr"/>
    <property type="match status" value="3"/>
</dbReference>
<comment type="similarity">
    <text evidence="2 10">Belongs to the mitochondrial carrier (TC 2.A.29) family.</text>
</comment>
<dbReference type="AlphaFoldDB" id="A0AAD5T183"/>
<dbReference type="InterPro" id="IPR050567">
    <property type="entry name" value="Mitochondrial_Carrier"/>
</dbReference>
<dbReference type="SUPFAM" id="SSF103506">
    <property type="entry name" value="Mitochondrial carrier"/>
    <property type="match status" value="1"/>
</dbReference>
<dbReference type="PROSITE" id="PS50920">
    <property type="entry name" value="SOLCAR"/>
    <property type="match status" value="3"/>
</dbReference>
<dbReference type="GO" id="GO:1990575">
    <property type="term" value="P:mitochondrial L-ornithine transmembrane transport"/>
    <property type="evidence" value="ECO:0007669"/>
    <property type="project" value="TreeGrafter"/>
</dbReference>
<dbReference type="InterPro" id="IPR018108">
    <property type="entry name" value="MCP_transmembrane"/>
</dbReference>
<evidence type="ECO:0008006" key="13">
    <source>
        <dbReference type="Google" id="ProtNLM"/>
    </source>
</evidence>
<keyword evidence="7" id="KW-0496">Mitochondrion</keyword>
<comment type="caution">
    <text evidence="11">The sequence shown here is derived from an EMBL/GenBank/DDBJ whole genome shotgun (WGS) entry which is preliminary data.</text>
</comment>
<evidence type="ECO:0000256" key="9">
    <source>
        <dbReference type="PROSITE-ProRule" id="PRU00282"/>
    </source>
</evidence>
<evidence type="ECO:0000256" key="4">
    <source>
        <dbReference type="ARBA" id="ARBA00022692"/>
    </source>
</evidence>
<evidence type="ECO:0000256" key="10">
    <source>
        <dbReference type="RuleBase" id="RU000488"/>
    </source>
</evidence>
<keyword evidence="12" id="KW-1185">Reference proteome</keyword>
<dbReference type="EMBL" id="JADGJH010000891">
    <property type="protein sequence ID" value="KAJ3121310.1"/>
    <property type="molecule type" value="Genomic_DNA"/>
</dbReference>
<keyword evidence="4 9" id="KW-0812">Transmembrane</keyword>
<evidence type="ECO:0000313" key="12">
    <source>
        <dbReference type="Proteomes" id="UP001211907"/>
    </source>
</evidence>
<reference evidence="11" key="1">
    <citation type="submission" date="2020-05" db="EMBL/GenBank/DDBJ databases">
        <title>Phylogenomic resolution of chytrid fungi.</title>
        <authorList>
            <person name="Stajich J.E."/>
            <person name="Amses K."/>
            <person name="Simmons R."/>
            <person name="Seto K."/>
            <person name="Myers J."/>
            <person name="Bonds A."/>
            <person name="Quandt C.A."/>
            <person name="Barry K."/>
            <person name="Liu P."/>
            <person name="Grigoriev I."/>
            <person name="Longcore J.E."/>
            <person name="James T.Y."/>
        </authorList>
    </citation>
    <scope>NUCLEOTIDE SEQUENCE</scope>
    <source>
        <strain evidence="11">JEL0513</strain>
    </source>
</reference>
<feature type="repeat" description="Solcar" evidence="9">
    <location>
        <begin position="240"/>
        <end position="327"/>
    </location>
</feature>
<evidence type="ECO:0000256" key="2">
    <source>
        <dbReference type="ARBA" id="ARBA00006375"/>
    </source>
</evidence>
<feature type="repeat" description="Solcar" evidence="9">
    <location>
        <begin position="21"/>
        <end position="113"/>
    </location>
</feature>
<evidence type="ECO:0000256" key="7">
    <source>
        <dbReference type="ARBA" id="ARBA00023128"/>
    </source>
</evidence>
<accession>A0AAD5T183</accession>
<evidence type="ECO:0000313" key="11">
    <source>
        <dbReference type="EMBL" id="KAJ3121310.1"/>
    </source>
</evidence>
<name>A0AAD5T183_9FUNG</name>
<evidence type="ECO:0000256" key="1">
    <source>
        <dbReference type="ARBA" id="ARBA00004225"/>
    </source>
</evidence>
<dbReference type="Gene3D" id="1.50.40.10">
    <property type="entry name" value="Mitochondrial carrier domain"/>
    <property type="match status" value="1"/>
</dbReference>
<keyword evidence="3 10" id="KW-0813">Transport</keyword>
<sequence>MQAREVESVVVVAHAQEGRKGTVMGEIIHGSIAGIVGKYVEFPFDTIKVRLQTQPLLTAAADAPTFRGPLDVLRQTVRKEGFLGLYKGISAPLVGAMIENSGLFLCYSQIQRLVRSMSPDTAGTSAPLSLPQLATCGFFSGAIVSIVLTPIELIKCKLQVQGLNKHVKVGQSLRPSYSGPTDIIRNIMRTEGLSGFYRGHLGTLLRESGGGAAWFGSYEYVCMKMIAANAYRGVRTKDDLTPWHLMGAGAIAGMMFNFSLFPADVIKSRQQTIEPGSTANRGFVAIAKEIYATQGIKGFYRGCGITVLRSAPTSGSIFMTYELLKRNVPL</sequence>
<comment type="subcellular location">
    <subcellularLocation>
        <location evidence="1">Mitochondrion membrane</location>
        <topology evidence="1">Multi-pass membrane protein</topology>
    </subcellularLocation>
</comment>
<proteinExistence type="inferred from homology"/>
<organism evidence="11 12">
    <name type="scientific">Physocladia obscura</name>
    <dbReference type="NCBI Taxonomy" id="109957"/>
    <lineage>
        <taxon>Eukaryota</taxon>
        <taxon>Fungi</taxon>
        <taxon>Fungi incertae sedis</taxon>
        <taxon>Chytridiomycota</taxon>
        <taxon>Chytridiomycota incertae sedis</taxon>
        <taxon>Chytridiomycetes</taxon>
        <taxon>Chytridiales</taxon>
        <taxon>Chytriomycetaceae</taxon>
        <taxon>Physocladia</taxon>
    </lineage>
</organism>
<dbReference type="PANTHER" id="PTHR45624">
    <property type="entry name" value="MITOCHONDRIAL BASIC AMINO ACIDS TRANSPORTER-RELATED"/>
    <property type="match status" value="1"/>
</dbReference>